<gene>
    <name evidence="3" type="ORF">M231_06775</name>
</gene>
<feature type="transmembrane region" description="Helical" evidence="2">
    <location>
        <begin position="383"/>
        <end position="403"/>
    </location>
</feature>
<dbReference type="InParanoid" id="A0A4Q1BAY2"/>
<name>A0A4Q1BAY2_TREME</name>
<dbReference type="EMBL" id="SDIL01000114">
    <property type="protein sequence ID" value="RXK35952.1"/>
    <property type="molecule type" value="Genomic_DNA"/>
</dbReference>
<organism evidence="3 4">
    <name type="scientific">Tremella mesenterica</name>
    <name type="common">Jelly fungus</name>
    <dbReference type="NCBI Taxonomy" id="5217"/>
    <lineage>
        <taxon>Eukaryota</taxon>
        <taxon>Fungi</taxon>
        <taxon>Dikarya</taxon>
        <taxon>Basidiomycota</taxon>
        <taxon>Agaricomycotina</taxon>
        <taxon>Tremellomycetes</taxon>
        <taxon>Tremellales</taxon>
        <taxon>Tremellaceae</taxon>
        <taxon>Tremella</taxon>
    </lineage>
</organism>
<evidence type="ECO:0000313" key="3">
    <source>
        <dbReference type="EMBL" id="RXK35952.1"/>
    </source>
</evidence>
<feature type="transmembrane region" description="Helical" evidence="2">
    <location>
        <begin position="555"/>
        <end position="577"/>
    </location>
</feature>
<feature type="transmembrane region" description="Helical" evidence="2">
    <location>
        <begin position="583"/>
        <end position="607"/>
    </location>
</feature>
<sequence>MCATLTGLSAFSAQSAQETSHLLRHIVQEANLTNLVFRNPSSGKVGDWKTAPAVVVMLANDTDGSKYDAYGGMEVCDENGHHCHLLGGQKVHHQNTSASLQSTTSTGRTHNGNSDTTTGEKTGVITTTVIVIATPVVEAGISKESPTGTGSLTSPTSLFTSPVSAQIGTPAEVEAGVAVPSTENGFFPGSVNNVEEDDDDDEDEDDDDEEEVEDEDDQDNDDVKLQQLHHLHNRNRRSEDNQLDDPNDDHPTRRSSASQRKRLHLLSQNSSKDAGAELSKRLRSSIEQLSHKSLFIRNGNKPLVQNTITLTSIKDPSGTVLGVNVSGLNSGDQVITEQCAASIGWPVNSLDNTVRTDITLSGFFLWILGLAIVALVTESTSHLIALLISLTLSTTWTAVNLSLSLSFRSSFQETMTQSCEGLNVIPSYVTSRISLSIAMLVINSVTLVGSAILCWKLRDHFGWQTFQRIGASEKINKIYRLVMVLSIVLQLDVYLLVVFFALWIDQMTKGVAHYYMHSGTCKTFEAIYALMLFSLIPWTYLGWKSSRTESRRQFLAFLAFSALFIAGWSASFANSAFRLMITTWAFFGALSALGVALTILSVVLACWRRTSYGHGLAEYLKHQEIPDDPFPTMGADQEVYLNKGSLPTFSTTFPDKVPPVSPFYAFLPCPLHLHAHGILREIVIPISVASR</sequence>
<evidence type="ECO:0000256" key="2">
    <source>
        <dbReference type="SAM" id="Phobius"/>
    </source>
</evidence>
<dbReference type="PANTHER" id="PTHR34391">
    <property type="entry name" value="UPF0658 GOLGI APPARATUS MEMBRANE PROTEIN C1952.10C-RELATED"/>
    <property type="match status" value="1"/>
</dbReference>
<keyword evidence="2" id="KW-0472">Membrane</keyword>
<proteinExistence type="predicted"/>
<feature type="transmembrane region" description="Helical" evidence="2">
    <location>
        <begin position="524"/>
        <end position="543"/>
    </location>
</feature>
<keyword evidence="4" id="KW-1185">Reference proteome</keyword>
<dbReference type="GO" id="GO:0005794">
    <property type="term" value="C:Golgi apparatus"/>
    <property type="evidence" value="ECO:0007669"/>
    <property type="project" value="TreeGrafter"/>
</dbReference>
<keyword evidence="2" id="KW-0812">Transmembrane</keyword>
<feature type="region of interest" description="Disordered" evidence="1">
    <location>
        <begin position="180"/>
        <end position="279"/>
    </location>
</feature>
<dbReference type="AlphaFoldDB" id="A0A4Q1BAY2"/>
<feature type="transmembrane region" description="Helical" evidence="2">
    <location>
        <begin position="433"/>
        <end position="457"/>
    </location>
</feature>
<dbReference type="VEuPathDB" id="FungiDB:TREMEDRAFT_62633"/>
<protein>
    <submittedName>
        <fullName evidence="3">Uncharacterized protein</fullName>
    </submittedName>
</protein>
<dbReference type="PANTHER" id="PTHR34391:SF2">
    <property type="entry name" value="TRP C-TERMINAL DOMAIN-CONTAINING PROTEIN"/>
    <property type="match status" value="1"/>
</dbReference>
<comment type="caution">
    <text evidence="3">The sequence shown here is derived from an EMBL/GenBank/DDBJ whole genome shotgun (WGS) entry which is preliminary data.</text>
</comment>
<feature type="transmembrane region" description="Helical" evidence="2">
    <location>
        <begin position="358"/>
        <end position="376"/>
    </location>
</feature>
<evidence type="ECO:0000313" key="4">
    <source>
        <dbReference type="Proteomes" id="UP000289152"/>
    </source>
</evidence>
<feature type="compositionally biased region" description="Acidic residues" evidence="1">
    <location>
        <begin position="194"/>
        <end position="220"/>
    </location>
</feature>
<dbReference type="Proteomes" id="UP000289152">
    <property type="component" value="Unassembled WGS sequence"/>
</dbReference>
<reference evidence="3 4" key="1">
    <citation type="submission" date="2016-06" db="EMBL/GenBank/DDBJ databases">
        <title>Evolution of pathogenesis and genome organization in the Tremellales.</title>
        <authorList>
            <person name="Cuomo C."/>
            <person name="Litvintseva A."/>
            <person name="Heitman J."/>
            <person name="Chen Y."/>
            <person name="Sun S."/>
            <person name="Springer D."/>
            <person name="Dromer F."/>
            <person name="Young S."/>
            <person name="Zeng Q."/>
            <person name="Chapman S."/>
            <person name="Gujja S."/>
            <person name="Saif S."/>
            <person name="Birren B."/>
        </authorList>
    </citation>
    <scope>NUCLEOTIDE SEQUENCE [LARGE SCALE GENOMIC DNA]</scope>
    <source>
        <strain evidence="3 4">ATCC 28783</strain>
    </source>
</reference>
<dbReference type="InterPro" id="IPR040410">
    <property type="entry name" value="UPF0658_Golgi"/>
</dbReference>
<accession>A0A4Q1BAY2</accession>
<evidence type="ECO:0000256" key="1">
    <source>
        <dbReference type="SAM" id="MobiDB-lite"/>
    </source>
</evidence>
<dbReference type="OrthoDB" id="2448307at2759"/>
<keyword evidence="2" id="KW-1133">Transmembrane helix</keyword>
<feature type="transmembrane region" description="Helical" evidence="2">
    <location>
        <begin position="478"/>
        <end position="504"/>
    </location>
</feature>
<feature type="region of interest" description="Disordered" evidence="1">
    <location>
        <begin position="90"/>
        <end position="121"/>
    </location>
</feature>
<feature type="compositionally biased region" description="Polar residues" evidence="1">
    <location>
        <begin position="94"/>
        <end position="115"/>
    </location>
</feature>